<name>A0A1X7T8N1_AMPQE</name>
<organism evidence="2">
    <name type="scientific">Amphimedon queenslandica</name>
    <name type="common">Sponge</name>
    <dbReference type="NCBI Taxonomy" id="400682"/>
    <lineage>
        <taxon>Eukaryota</taxon>
        <taxon>Metazoa</taxon>
        <taxon>Porifera</taxon>
        <taxon>Demospongiae</taxon>
        <taxon>Heteroscleromorpha</taxon>
        <taxon>Haplosclerida</taxon>
        <taxon>Niphatidae</taxon>
        <taxon>Amphimedon</taxon>
    </lineage>
</organism>
<dbReference type="AlphaFoldDB" id="A0A1X7T8N1"/>
<reference evidence="2" key="1">
    <citation type="submission" date="2017-05" db="UniProtKB">
        <authorList>
            <consortium name="EnsemblMetazoa"/>
        </authorList>
    </citation>
    <scope>IDENTIFICATION</scope>
</reference>
<feature type="transmembrane region" description="Helical" evidence="1">
    <location>
        <begin position="6"/>
        <end position="33"/>
    </location>
</feature>
<proteinExistence type="predicted"/>
<evidence type="ECO:0000256" key="1">
    <source>
        <dbReference type="SAM" id="Phobius"/>
    </source>
</evidence>
<keyword evidence="1" id="KW-0812">Transmembrane</keyword>
<keyword evidence="1" id="KW-1133">Transmembrane helix</keyword>
<accession>A0A1X7T8N1</accession>
<dbReference type="InParanoid" id="A0A1X7T8N1"/>
<protein>
    <submittedName>
        <fullName evidence="2">Uncharacterized protein</fullName>
    </submittedName>
</protein>
<dbReference type="EnsemblMetazoa" id="Aqu2.1.10914_001">
    <property type="protein sequence ID" value="Aqu2.1.10914_001"/>
    <property type="gene ID" value="Aqu2.1.10914"/>
</dbReference>
<keyword evidence="1" id="KW-0472">Membrane</keyword>
<sequence length="36" mass="4167">LLYKQLLTMISCSIICTIGTVYDSLFYIILVMYNCN</sequence>
<evidence type="ECO:0000313" key="2">
    <source>
        <dbReference type="EnsemblMetazoa" id="Aqu2.1.10914_001"/>
    </source>
</evidence>